<dbReference type="Pfam" id="PF13860">
    <property type="entry name" value="FlgD_ig"/>
    <property type="match status" value="1"/>
</dbReference>
<feature type="active site" description="Charge relay system" evidence="5 6">
    <location>
        <position position="418"/>
    </location>
</feature>
<feature type="active site" description="Charge relay system" evidence="5 6">
    <location>
        <position position="176"/>
    </location>
</feature>
<dbReference type="InterPro" id="IPR000209">
    <property type="entry name" value="Peptidase_S8/S53_dom"/>
</dbReference>
<dbReference type="InterPro" id="IPR036852">
    <property type="entry name" value="Peptidase_S8/S53_dom_sf"/>
</dbReference>
<evidence type="ECO:0000256" key="4">
    <source>
        <dbReference type="ARBA" id="ARBA00022825"/>
    </source>
</evidence>
<evidence type="ECO:0000256" key="2">
    <source>
        <dbReference type="ARBA" id="ARBA00022670"/>
    </source>
</evidence>
<gene>
    <name evidence="9" type="ORF">FJY68_03040</name>
</gene>
<keyword evidence="4 6" id="KW-0720">Serine protease</keyword>
<keyword evidence="3 6" id="KW-0378">Hydrolase</keyword>
<dbReference type="PROSITE" id="PS51892">
    <property type="entry name" value="SUBTILASE"/>
    <property type="match status" value="1"/>
</dbReference>
<dbReference type="SUPFAM" id="SSF52743">
    <property type="entry name" value="Subtilisin-like"/>
    <property type="match status" value="1"/>
</dbReference>
<dbReference type="InterPro" id="IPR015500">
    <property type="entry name" value="Peptidase_S8_subtilisin-rel"/>
</dbReference>
<evidence type="ECO:0000259" key="8">
    <source>
        <dbReference type="Pfam" id="PF13860"/>
    </source>
</evidence>
<proteinExistence type="inferred from homology"/>
<accession>A0A937XCS5</accession>
<evidence type="ECO:0000256" key="3">
    <source>
        <dbReference type="ARBA" id="ARBA00022801"/>
    </source>
</evidence>
<evidence type="ECO:0000256" key="6">
    <source>
        <dbReference type="PROSITE-ProRule" id="PRU01240"/>
    </source>
</evidence>
<dbReference type="AlphaFoldDB" id="A0A937XCS5"/>
<dbReference type="Gene3D" id="3.40.50.200">
    <property type="entry name" value="Peptidase S8/S53 domain"/>
    <property type="match status" value="1"/>
</dbReference>
<dbReference type="SUPFAM" id="SSF63829">
    <property type="entry name" value="Calcium-dependent phosphotriesterase"/>
    <property type="match status" value="1"/>
</dbReference>
<reference evidence="9" key="1">
    <citation type="submission" date="2019-03" db="EMBL/GenBank/DDBJ databases">
        <title>Lake Tanganyika Metagenome-Assembled Genomes (MAGs).</title>
        <authorList>
            <person name="Tran P."/>
        </authorList>
    </citation>
    <scope>NUCLEOTIDE SEQUENCE</scope>
    <source>
        <strain evidence="9">K_DeepCast_150m_m2_040</strain>
    </source>
</reference>
<evidence type="ECO:0000313" key="9">
    <source>
        <dbReference type="EMBL" id="MBM3330812.1"/>
    </source>
</evidence>
<organism evidence="9 10">
    <name type="scientific">candidate division WOR-3 bacterium</name>
    <dbReference type="NCBI Taxonomy" id="2052148"/>
    <lineage>
        <taxon>Bacteria</taxon>
        <taxon>Bacteria division WOR-3</taxon>
    </lineage>
</organism>
<dbReference type="GO" id="GO:0006508">
    <property type="term" value="P:proteolysis"/>
    <property type="evidence" value="ECO:0007669"/>
    <property type="project" value="UniProtKB-KW"/>
</dbReference>
<dbReference type="Gene3D" id="2.60.40.4070">
    <property type="match status" value="1"/>
</dbReference>
<name>A0A937XCS5_UNCW3</name>
<comment type="caution">
    <text evidence="9">The sequence shown here is derived from an EMBL/GenBank/DDBJ whole genome shotgun (WGS) entry which is preliminary data.</text>
</comment>
<dbReference type="PROSITE" id="PS00138">
    <property type="entry name" value="SUBTILASE_SER"/>
    <property type="match status" value="1"/>
</dbReference>
<dbReference type="GO" id="GO:0004252">
    <property type="term" value="F:serine-type endopeptidase activity"/>
    <property type="evidence" value="ECO:0007669"/>
    <property type="project" value="UniProtKB-UniRule"/>
</dbReference>
<dbReference type="InterPro" id="IPR050131">
    <property type="entry name" value="Peptidase_S8_subtilisin-like"/>
</dbReference>
<evidence type="ECO:0000313" key="10">
    <source>
        <dbReference type="Proteomes" id="UP000779900"/>
    </source>
</evidence>
<dbReference type="NCBIfam" id="TIGR04183">
    <property type="entry name" value="Por_Secre_tail"/>
    <property type="match status" value="1"/>
</dbReference>
<dbReference type="InterPro" id="IPR025965">
    <property type="entry name" value="FlgD/Vpr_Ig-like"/>
</dbReference>
<protein>
    <submittedName>
        <fullName evidence="9">T9SS type A sorting domain-containing protein</fullName>
    </submittedName>
</protein>
<feature type="domain" description="FlgD/Vpr Ig-like" evidence="8">
    <location>
        <begin position="879"/>
        <end position="948"/>
    </location>
</feature>
<comment type="similarity">
    <text evidence="1 6">Belongs to the peptidase S8 family.</text>
</comment>
<dbReference type="PANTHER" id="PTHR43806">
    <property type="entry name" value="PEPTIDASE S8"/>
    <property type="match status" value="1"/>
</dbReference>
<dbReference type="Proteomes" id="UP000779900">
    <property type="component" value="Unassembled WGS sequence"/>
</dbReference>
<dbReference type="InterPro" id="IPR026444">
    <property type="entry name" value="Secre_tail"/>
</dbReference>
<dbReference type="InterPro" id="IPR023828">
    <property type="entry name" value="Peptidase_S8_Ser-AS"/>
</dbReference>
<evidence type="ECO:0000256" key="1">
    <source>
        <dbReference type="ARBA" id="ARBA00011073"/>
    </source>
</evidence>
<dbReference type="Pfam" id="PF00082">
    <property type="entry name" value="Peptidase_S8"/>
    <property type="match status" value="1"/>
</dbReference>
<evidence type="ECO:0000256" key="5">
    <source>
        <dbReference type="PIRSR" id="PIRSR615500-1"/>
    </source>
</evidence>
<sequence length="958" mass="102241">MRSLVAVLVLVLAGTSFGLISPDLQQHMAAAKAGQKLPVHAVLKEQFDAELLDNLVDGMPKPQRRAEAARVLQEYSADQQAGVLEYLATTDAQNVQSLWVVNAVYCEATPAVIQQLSERTEVSYVHYDRVYSPGLPLPEQQDEGTEELAWGVSKINAPAVWTQGYTGAGIVCGHIDTGCDYTHPDLADHLWTDANYPHHGWNFEYNNDDPMDQHGHGTHTAGTVAGDGTNGTQSGVAPDAQIMICRVKNGVDSAGQSQMWAAVQFCVSPPLSPTHGADLYTMSMGWRITWGPDQSTWRTLANNVKAAGLSQIVAAGNERGYDYPPTGLRCPGNVPPPWWNPQNTGTGALSGIVSVGATDASDAIGYFSSQGPVTWSSVAPFNDYAYPPGLTRPDVSAPGVAVKSCAIGGSYQEMDGTSMATPHVAGTVCLMLQKNPDLLPGEVDSILELTAVDLGGAGKDNDFGAGRIDALAAVDSVGLSSGPSLKLTSTQVIDSTGNNNGAMDPGETAKLLATLKNSGGAACNNVTGKFRSYNTQLTVPDSLGSWGNIPSGGSATNTANPFVLHADAGIVPGTSFTCSLFITGDSAALYTKKMQIVLVVGMQPGQIIWGPKPVPDMPSAPGLYGVTYNTSDNLIYCVNYNQATIYKYSSDSMLTSQGTIPAPQDSCTDIDYVGYDNGLWVSCNPQKIMYKIGTNGAVRHQFTMSLAYPIGATEHEAAHTVYLSDRRLSSSSRQMIYLTDTLGFSQGSFTHPLVGPYGTRCLALDDRSPTNPPSLLNAWAWYNASGGLIDSCGMYELDRVGDTVLNGYVFPIKTWDVRGIEYDPRDGSYWLTIMKGGSSNNMIVKVAGFNYGRAGVEEPELRFAGAADQMEVLARPNPFTGRTNLSLQMPSAGSIDLRIYDNSGRVVRTLARGSTVAPSVRLSWDGRNDEGRAVAPGIYFYRVQSATAQAWGKVVLSR</sequence>
<feature type="domain" description="Peptidase S8/S53" evidence="7">
    <location>
        <begin position="167"/>
        <end position="466"/>
    </location>
</feature>
<dbReference type="PRINTS" id="PR00723">
    <property type="entry name" value="SUBTILISIN"/>
</dbReference>
<dbReference type="PANTHER" id="PTHR43806:SF11">
    <property type="entry name" value="CEREVISIN-RELATED"/>
    <property type="match status" value="1"/>
</dbReference>
<dbReference type="EMBL" id="VGIR01000011">
    <property type="protein sequence ID" value="MBM3330812.1"/>
    <property type="molecule type" value="Genomic_DNA"/>
</dbReference>
<evidence type="ECO:0000259" key="7">
    <source>
        <dbReference type="Pfam" id="PF00082"/>
    </source>
</evidence>
<keyword evidence="2 6" id="KW-0645">Protease</keyword>
<feature type="active site" description="Charge relay system" evidence="5 6">
    <location>
        <position position="216"/>
    </location>
</feature>